<dbReference type="InterPro" id="IPR052433">
    <property type="entry name" value="X-Pro_dipept-like"/>
</dbReference>
<evidence type="ECO:0000313" key="7">
    <source>
        <dbReference type="EMBL" id="RAL62576.1"/>
    </source>
</evidence>
<gene>
    <name evidence="7" type="ORF">DID88_004425</name>
</gene>
<evidence type="ECO:0000259" key="6">
    <source>
        <dbReference type="SMART" id="SM01011"/>
    </source>
</evidence>
<keyword evidence="8" id="KW-1185">Reference proteome</keyword>
<evidence type="ECO:0000256" key="3">
    <source>
        <dbReference type="ARBA" id="ARBA00022723"/>
    </source>
</evidence>
<keyword evidence="4" id="KW-0378">Hydrolase</keyword>
<evidence type="ECO:0000256" key="1">
    <source>
        <dbReference type="ARBA" id="ARBA00008766"/>
    </source>
</evidence>
<dbReference type="Pfam" id="PF05195">
    <property type="entry name" value="AMP_N"/>
    <property type="match status" value="1"/>
</dbReference>
<dbReference type="Proteomes" id="UP000249056">
    <property type="component" value="Unassembled WGS sequence"/>
</dbReference>
<organism evidence="7 8">
    <name type="scientific">Monilinia fructigena</name>
    <dbReference type="NCBI Taxonomy" id="38457"/>
    <lineage>
        <taxon>Eukaryota</taxon>
        <taxon>Fungi</taxon>
        <taxon>Dikarya</taxon>
        <taxon>Ascomycota</taxon>
        <taxon>Pezizomycotina</taxon>
        <taxon>Leotiomycetes</taxon>
        <taxon>Helotiales</taxon>
        <taxon>Sclerotiniaceae</taxon>
        <taxon>Monilinia</taxon>
    </lineage>
</organism>
<proteinExistence type="inferred from homology"/>
<dbReference type="Gene3D" id="3.40.350.10">
    <property type="entry name" value="Creatinase/prolidase N-terminal domain"/>
    <property type="match status" value="1"/>
</dbReference>
<dbReference type="SUPFAM" id="SSF53092">
    <property type="entry name" value="Creatinase/prolidase N-terminal domain"/>
    <property type="match status" value="1"/>
</dbReference>
<comment type="similarity">
    <text evidence="1">Belongs to the peptidase M24B family.</text>
</comment>
<keyword evidence="2" id="KW-0645">Protease</keyword>
<dbReference type="PANTHER" id="PTHR43226">
    <property type="entry name" value="XAA-PRO AMINOPEPTIDASE 3"/>
    <property type="match status" value="1"/>
</dbReference>
<keyword evidence="3" id="KW-0479">Metal-binding</keyword>
<dbReference type="EMBL" id="QKRW01000023">
    <property type="protein sequence ID" value="RAL62576.1"/>
    <property type="molecule type" value="Genomic_DNA"/>
</dbReference>
<dbReference type="InterPro" id="IPR029149">
    <property type="entry name" value="Creatin/AminoP/Spt16_N"/>
</dbReference>
<protein>
    <recommendedName>
        <fullName evidence="6">Aminopeptidase P N-terminal domain-containing protein</fullName>
    </recommendedName>
</protein>
<comment type="caution">
    <text evidence="7">The sequence shown here is derived from an EMBL/GenBank/DDBJ whole genome shotgun (WGS) entry which is preliminary data.</text>
</comment>
<keyword evidence="2" id="KW-0031">Aminopeptidase</keyword>
<feature type="domain" description="Aminopeptidase P N-terminal" evidence="6">
    <location>
        <begin position="10"/>
        <end position="127"/>
    </location>
</feature>
<keyword evidence="5" id="KW-0482">Metalloprotease</keyword>
<evidence type="ECO:0000313" key="8">
    <source>
        <dbReference type="Proteomes" id="UP000249056"/>
    </source>
</evidence>
<dbReference type="OrthoDB" id="4215474at2759"/>
<evidence type="ECO:0000256" key="4">
    <source>
        <dbReference type="ARBA" id="ARBA00022801"/>
    </source>
</evidence>
<dbReference type="PANTHER" id="PTHR43226:SF4">
    <property type="entry name" value="XAA-PRO AMINOPEPTIDASE 3"/>
    <property type="match status" value="1"/>
</dbReference>
<dbReference type="AlphaFoldDB" id="A0A395IR84"/>
<dbReference type="SMART" id="SM01011">
    <property type="entry name" value="AMP_N"/>
    <property type="match status" value="1"/>
</dbReference>
<accession>A0A395IR84</accession>
<name>A0A395IR84_9HELO</name>
<dbReference type="GO" id="GO:0030145">
    <property type="term" value="F:manganese ion binding"/>
    <property type="evidence" value="ECO:0007669"/>
    <property type="project" value="InterPro"/>
</dbReference>
<dbReference type="GO" id="GO:0070006">
    <property type="term" value="F:metalloaminopeptidase activity"/>
    <property type="evidence" value="ECO:0007669"/>
    <property type="project" value="InterPro"/>
</dbReference>
<evidence type="ECO:0000256" key="2">
    <source>
        <dbReference type="ARBA" id="ARBA00022438"/>
    </source>
</evidence>
<dbReference type="GO" id="GO:0006508">
    <property type="term" value="P:proteolysis"/>
    <property type="evidence" value="ECO:0007669"/>
    <property type="project" value="TreeGrafter"/>
</dbReference>
<sequence>MLVKLLQVLPPKKEYANRRAEFASKLPPNSVAILKGADVKYRSGAVFHEFHQESNFFYLTGFNEPESIAVIQTLENSDFIFHLFVRPKDAHAELWDGARSGEQAALDVFNADESGDVQPRIRTSETTH</sequence>
<reference evidence="7 8" key="1">
    <citation type="submission" date="2018-06" db="EMBL/GenBank/DDBJ databases">
        <title>Genome Sequence of the Brown Rot Fungal Pathogen Monilinia fructigena.</title>
        <authorList>
            <person name="Landi L."/>
            <person name="De Miccolis Angelini R.M."/>
            <person name="Pollastro S."/>
            <person name="Abate D."/>
            <person name="Faretra F."/>
            <person name="Romanazzi G."/>
        </authorList>
    </citation>
    <scope>NUCLEOTIDE SEQUENCE [LARGE SCALE GENOMIC DNA]</scope>
    <source>
        <strain evidence="7 8">Mfrg269</strain>
    </source>
</reference>
<dbReference type="GO" id="GO:0005739">
    <property type="term" value="C:mitochondrion"/>
    <property type="evidence" value="ECO:0007669"/>
    <property type="project" value="TreeGrafter"/>
</dbReference>
<evidence type="ECO:0000256" key="5">
    <source>
        <dbReference type="ARBA" id="ARBA00023049"/>
    </source>
</evidence>
<dbReference type="InterPro" id="IPR007865">
    <property type="entry name" value="Aminopep_P_N"/>
</dbReference>